<dbReference type="GO" id="GO:0033588">
    <property type="term" value="C:elongator holoenzyme complex"/>
    <property type="evidence" value="ECO:0007669"/>
    <property type="project" value="InterPro"/>
</dbReference>
<proteinExistence type="predicted"/>
<dbReference type="Ensembl" id="ENSCCRT00010019394.1">
    <property type="protein sequence ID" value="ENSCCRP00010017816.1"/>
    <property type="gene ID" value="ENSCCRG00010007591.1"/>
</dbReference>
<dbReference type="Proteomes" id="UP000694427">
    <property type="component" value="Unplaced"/>
</dbReference>
<evidence type="ECO:0000256" key="1">
    <source>
        <dbReference type="ARBA" id="ARBA00005043"/>
    </source>
</evidence>
<dbReference type="PANTHER" id="PTHR16184">
    <property type="entry name" value="ELONGATOR COMPLEX PROTEIN 6"/>
    <property type="match status" value="1"/>
</dbReference>
<dbReference type="PANTHER" id="PTHR16184:SF6">
    <property type="entry name" value="ELONGATOR COMPLEX PROTEIN 6"/>
    <property type="match status" value="1"/>
</dbReference>
<reference evidence="2" key="1">
    <citation type="submission" date="2025-08" db="UniProtKB">
        <authorList>
            <consortium name="Ensembl"/>
        </authorList>
    </citation>
    <scope>IDENTIFICATION</scope>
</reference>
<reference evidence="2" key="2">
    <citation type="submission" date="2025-09" db="UniProtKB">
        <authorList>
            <consortium name="Ensembl"/>
        </authorList>
    </citation>
    <scope>IDENTIFICATION</scope>
</reference>
<comment type="pathway">
    <text evidence="1">tRNA modification; 5-methoxycarbonylmethyl-2-thiouridine-tRNA biosynthesis.</text>
</comment>
<protein>
    <recommendedName>
        <fullName evidence="4">Elongator complex protein 6</fullName>
    </recommendedName>
</protein>
<dbReference type="AlphaFoldDB" id="A0A8C1Q563"/>
<dbReference type="UniPathway" id="UPA00988"/>
<evidence type="ECO:0000313" key="2">
    <source>
        <dbReference type="Ensembl" id="ENSCCRP00010017816.1"/>
    </source>
</evidence>
<name>A0A8C1Q563_CYPCA</name>
<sequence>MFPELNSILNSTPDSFKSSDFILVSDRRADASFLIHHHLSFYLRGKPCATFTGLDQNVSGQGVSLAQAREKGQLVFLEGLKNSIGVILQEDTSQETQPLSYLRHVYYVMKI</sequence>
<evidence type="ECO:0000313" key="3">
    <source>
        <dbReference type="Proteomes" id="UP000694427"/>
    </source>
</evidence>
<keyword evidence="3" id="KW-1185">Reference proteome</keyword>
<accession>A0A8C1Q563</accession>
<organism evidence="2 3">
    <name type="scientific">Cyprinus carpio</name>
    <name type="common">Common carp</name>
    <dbReference type="NCBI Taxonomy" id="7962"/>
    <lineage>
        <taxon>Eukaryota</taxon>
        <taxon>Metazoa</taxon>
        <taxon>Chordata</taxon>
        <taxon>Craniata</taxon>
        <taxon>Vertebrata</taxon>
        <taxon>Euteleostomi</taxon>
        <taxon>Actinopterygii</taxon>
        <taxon>Neopterygii</taxon>
        <taxon>Teleostei</taxon>
        <taxon>Ostariophysi</taxon>
        <taxon>Cypriniformes</taxon>
        <taxon>Cyprinidae</taxon>
        <taxon>Cyprininae</taxon>
        <taxon>Cyprinus</taxon>
    </lineage>
</organism>
<evidence type="ECO:0008006" key="4">
    <source>
        <dbReference type="Google" id="ProtNLM"/>
    </source>
</evidence>
<dbReference type="InterPro" id="IPR018627">
    <property type="entry name" value="ELP6"/>
</dbReference>
<dbReference type="GO" id="GO:0002098">
    <property type="term" value="P:tRNA wobble uridine modification"/>
    <property type="evidence" value="ECO:0007669"/>
    <property type="project" value="InterPro"/>
</dbReference>
<dbReference type="Pfam" id="PF09807">
    <property type="entry name" value="ELP6"/>
    <property type="match status" value="1"/>
</dbReference>